<sequence length="313" mass="34214">MKMLPYIGSGPYCYTNSLLMVLDDPVLTPGLVETLTGSAFGFQLLFGQLPLFDAYGWDPDLGLDQALTLLGYTWQAHTFQNEKDALNALKEQVSASPPVFVGPLDMGLLKHQPESDRASGADHFVAVLDVKGGRVHLHDPQGHPWAALPEEVFLEAWKAEQIGYGQPYAMRTDFRRVREVKVPDALRALLPEAAKWAAGRDLPVPPGTLGGRAGLERLAQMVEQDFNDGLRGMFIHFSIRVGARRKTDAAAALALIGETETAKVLQTQARVLGGLQYPAVQRDTSTLAAGLRELAELYDELVGQLERSTTHSL</sequence>
<gene>
    <name evidence="1" type="ORF">ACFOPQ_17340</name>
</gene>
<proteinExistence type="predicted"/>
<dbReference type="RefSeq" id="WP_380080487.1">
    <property type="nucleotide sequence ID" value="NZ_JBHRZF010000201.1"/>
</dbReference>
<organism evidence="1 2">
    <name type="scientific">Deinococcus antarcticus</name>
    <dbReference type="NCBI Taxonomy" id="1298767"/>
    <lineage>
        <taxon>Bacteria</taxon>
        <taxon>Thermotogati</taxon>
        <taxon>Deinococcota</taxon>
        <taxon>Deinococci</taxon>
        <taxon>Deinococcales</taxon>
        <taxon>Deinococcaceae</taxon>
        <taxon>Deinococcus</taxon>
    </lineage>
</organism>
<comment type="caution">
    <text evidence="1">The sequence shown here is derived from an EMBL/GenBank/DDBJ whole genome shotgun (WGS) entry which is preliminary data.</text>
</comment>
<name>A0ABV8AB20_9DEIO</name>
<dbReference type="Proteomes" id="UP001595748">
    <property type="component" value="Unassembled WGS sequence"/>
</dbReference>
<accession>A0ABV8AB20</accession>
<protein>
    <submittedName>
        <fullName evidence="1">Uncharacterized protein</fullName>
    </submittedName>
</protein>
<evidence type="ECO:0000313" key="2">
    <source>
        <dbReference type="Proteomes" id="UP001595748"/>
    </source>
</evidence>
<evidence type="ECO:0000313" key="1">
    <source>
        <dbReference type="EMBL" id="MFC3862530.1"/>
    </source>
</evidence>
<reference evidence="2" key="1">
    <citation type="journal article" date="2019" name="Int. J. Syst. Evol. Microbiol.">
        <title>The Global Catalogue of Microorganisms (GCM) 10K type strain sequencing project: providing services to taxonomists for standard genome sequencing and annotation.</title>
        <authorList>
            <consortium name="The Broad Institute Genomics Platform"/>
            <consortium name="The Broad Institute Genome Sequencing Center for Infectious Disease"/>
            <person name="Wu L."/>
            <person name="Ma J."/>
        </authorList>
    </citation>
    <scope>NUCLEOTIDE SEQUENCE [LARGE SCALE GENOMIC DNA]</scope>
    <source>
        <strain evidence="2">CCTCC AB 2013263</strain>
    </source>
</reference>
<dbReference type="EMBL" id="JBHRZF010000201">
    <property type="protein sequence ID" value="MFC3862530.1"/>
    <property type="molecule type" value="Genomic_DNA"/>
</dbReference>
<keyword evidence="2" id="KW-1185">Reference proteome</keyword>